<dbReference type="GO" id="GO:0006032">
    <property type="term" value="P:chitin catabolic process"/>
    <property type="evidence" value="ECO:0007669"/>
    <property type="project" value="InterPro"/>
</dbReference>
<dbReference type="SUPFAM" id="SSF53955">
    <property type="entry name" value="Lysozyme-like"/>
    <property type="match status" value="1"/>
</dbReference>
<dbReference type="PANTHER" id="PTHR34408">
    <property type="entry name" value="FAMILY PROTEIN, PUTATIVE-RELATED"/>
    <property type="match status" value="1"/>
</dbReference>
<dbReference type="GO" id="GO:0016998">
    <property type="term" value="P:cell wall macromolecule catabolic process"/>
    <property type="evidence" value="ECO:0007669"/>
    <property type="project" value="InterPro"/>
</dbReference>
<dbReference type="InterPro" id="IPR023346">
    <property type="entry name" value="Lysozyme-like_dom_sf"/>
</dbReference>
<dbReference type="PANTHER" id="PTHR34408:SF1">
    <property type="entry name" value="GLYCOSYL HYDROLASE FAMILY 19 DOMAIN-CONTAINING PROTEIN HI_1415"/>
    <property type="match status" value="1"/>
</dbReference>
<dbReference type="EMBL" id="LR796165">
    <property type="protein sequence ID" value="CAB4122824.1"/>
    <property type="molecule type" value="Genomic_DNA"/>
</dbReference>
<dbReference type="InterPro" id="IPR000726">
    <property type="entry name" value="Glyco_hydro_19_cat"/>
</dbReference>
<protein>
    <submittedName>
        <fullName evidence="2">COG3179 Predicted chitinase</fullName>
    </submittedName>
</protein>
<dbReference type="GO" id="GO:0004568">
    <property type="term" value="F:chitinase activity"/>
    <property type="evidence" value="ECO:0007669"/>
    <property type="project" value="InterPro"/>
</dbReference>
<proteinExistence type="predicted"/>
<reference evidence="2" key="1">
    <citation type="submission" date="2020-04" db="EMBL/GenBank/DDBJ databases">
        <authorList>
            <person name="Chiriac C."/>
            <person name="Salcher M."/>
            <person name="Ghai R."/>
            <person name="Kavagutti S V."/>
        </authorList>
    </citation>
    <scope>NUCLEOTIDE SEQUENCE</scope>
</reference>
<gene>
    <name evidence="2" type="ORF">UFOVP28_51</name>
</gene>
<sequence>MEITGANIKQLAPWIDPARGAILGQALTENLGDINTPLRVRHFVAQVATETWGFRKLVESMFYSDPVHLMNVFPREIHSISDARELIQEGQEAIANRVYASRLGNGDETSGDGWKYRGRGFIQLTGKYNYKQVGKQIAMDLVNKPEILELPDLAAEAAVRFWDFHSCNVYADDDDVEAVTARINPSLQGLDDRRNWLMKASKIWV</sequence>
<dbReference type="Pfam" id="PF00182">
    <property type="entry name" value="Glyco_hydro_19"/>
    <property type="match status" value="1"/>
</dbReference>
<organism evidence="2">
    <name type="scientific">uncultured Caudovirales phage</name>
    <dbReference type="NCBI Taxonomy" id="2100421"/>
    <lineage>
        <taxon>Viruses</taxon>
        <taxon>Duplodnaviria</taxon>
        <taxon>Heunggongvirae</taxon>
        <taxon>Uroviricota</taxon>
        <taxon>Caudoviricetes</taxon>
        <taxon>Peduoviridae</taxon>
        <taxon>Maltschvirus</taxon>
        <taxon>Maltschvirus maltsch</taxon>
    </lineage>
</organism>
<dbReference type="InterPro" id="IPR052354">
    <property type="entry name" value="Cell_Wall_Dynamics_Protein"/>
</dbReference>
<accession>A0A6J5KKQ2</accession>
<feature type="domain" description="Glycoside hydrolase family 19 catalytic" evidence="1">
    <location>
        <begin position="112"/>
        <end position="165"/>
    </location>
</feature>
<name>A0A6J5KKQ2_9CAUD</name>
<dbReference type="Gene3D" id="1.10.530.10">
    <property type="match status" value="1"/>
</dbReference>
<evidence type="ECO:0000313" key="2">
    <source>
        <dbReference type="EMBL" id="CAB4122824.1"/>
    </source>
</evidence>
<evidence type="ECO:0000259" key="1">
    <source>
        <dbReference type="Pfam" id="PF00182"/>
    </source>
</evidence>